<evidence type="ECO:0000256" key="4">
    <source>
        <dbReference type="ARBA" id="ARBA00022857"/>
    </source>
</evidence>
<dbReference type="InterPro" id="IPR044152">
    <property type="entry name" value="YqjM-like"/>
</dbReference>
<reference evidence="7 8" key="1">
    <citation type="journal article" date="2020" name="Biotechnol. Biofuels">
        <title>New insights from the biogas microbiome by comprehensive genome-resolved metagenomics of nearly 1600 species originating from multiple anaerobic digesters.</title>
        <authorList>
            <person name="Campanaro S."/>
            <person name="Treu L."/>
            <person name="Rodriguez-R L.M."/>
            <person name="Kovalovszki A."/>
            <person name="Ziels R.M."/>
            <person name="Maus I."/>
            <person name="Zhu X."/>
            <person name="Kougias P.G."/>
            <person name="Basile A."/>
            <person name="Luo G."/>
            <person name="Schluter A."/>
            <person name="Konstantinidis K.T."/>
            <person name="Angelidaki I."/>
        </authorList>
    </citation>
    <scope>NUCLEOTIDE SEQUENCE [LARGE SCALE GENOMIC DNA]</scope>
    <source>
        <strain evidence="7">AS23ysBPME_34</strain>
    </source>
</reference>
<dbReference type="AlphaFoldDB" id="A0A7X8C287"/>
<dbReference type="RefSeq" id="WP_276646454.1">
    <property type="nucleotide sequence ID" value="NZ_JAAYSM010000067.1"/>
</dbReference>
<evidence type="ECO:0000256" key="1">
    <source>
        <dbReference type="ARBA" id="ARBA00001917"/>
    </source>
</evidence>
<proteinExistence type="predicted"/>
<evidence type="ECO:0000313" key="7">
    <source>
        <dbReference type="EMBL" id="NLJ17641.1"/>
    </source>
</evidence>
<accession>A0A7X8C287</accession>
<evidence type="ECO:0000259" key="6">
    <source>
        <dbReference type="Pfam" id="PF00724"/>
    </source>
</evidence>
<keyword evidence="2" id="KW-0285">Flavoprotein</keyword>
<dbReference type="CDD" id="cd02932">
    <property type="entry name" value="OYE_YqiM_FMN"/>
    <property type="match status" value="1"/>
</dbReference>
<dbReference type="Gene3D" id="3.20.20.70">
    <property type="entry name" value="Aldolase class I"/>
    <property type="match status" value="1"/>
</dbReference>
<dbReference type="Proteomes" id="UP000541058">
    <property type="component" value="Unassembled WGS sequence"/>
</dbReference>
<keyword evidence="3" id="KW-0288">FMN</keyword>
<organism evidence="7 8">
    <name type="scientific">Globicatella sulfidifaciens</name>
    <dbReference type="NCBI Taxonomy" id="136093"/>
    <lineage>
        <taxon>Bacteria</taxon>
        <taxon>Bacillati</taxon>
        <taxon>Bacillota</taxon>
        <taxon>Bacilli</taxon>
        <taxon>Lactobacillales</taxon>
        <taxon>Aerococcaceae</taxon>
        <taxon>Globicatella</taxon>
    </lineage>
</organism>
<evidence type="ECO:0000256" key="2">
    <source>
        <dbReference type="ARBA" id="ARBA00022630"/>
    </source>
</evidence>
<feature type="domain" description="NADH:flavin oxidoreductase/NADH oxidase N-terminal" evidence="6">
    <location>
        <begin position="3"/>
        <end position="325"/>
    </location>
</feature>
<evidence type="ECO:0000256" key="3">
    <source>
        <dbReference type="ARBA" id="ARBA00022643"/>
    </source>
</evidence>
<dbReference type="SUPFAM" id="SSF51395">
    <property type="entry name" value="FMN-linked oxidoreductases"/>
    <property type="match status" value="1"/>
</dbReference>
<dbReference type="InterPro" id="IPR001155">
    <property type="entry name" value="OxRdtase_FMN_N"/>
</dbReference>
<keyword evidence="5" id="KW-0560">Oxidoreductase</keyword>
<dbReference type="GO" id="GO:0050661">
    <property type="term" value="F:NADP binding"/>
    <property type="evidence" value="ECO:0007669"/>
    <property type="project" value="InterPro"/>
</dbReference>
<dbReference type="GO" id="GO:0010181">
    <property type="term" value="F:FMN binding"/>
    <property type="evidence" value="ECO:0007669"/>
    <property type="project" value="InterPro"/>
</dbReference>
<comment type="cofactor">
    <cofactor evidence="1">
        <name>FMN</name>
        <dbReference type="ChEBI" id="CHEBI:58210"/>
    </cofactor>
</comment>
<dbReference type="PANTHER" id="PTHR43303:SF4">
    <property type="entry name" value="NADPH DEHYDROGENASE C23G7.10C-RELATED"/>
    <property type="match status" value="1"/>
</dbReference>
<dbReference type="EMBL" id="JAAYSM010000067">
    <property type="protein sequence ID" value="NLJ17641.1"/>
    <property type="molecule type" value="Genomic_DNA"/>
</dbReference>
<evidence type="ECO:0000256" key="5">
    <source>
        <dbReference type="ARBA" id="ARBA00023002"/>
    </source>
</evidence>
<gene>
    <name evidence="7" type="ORF">GX355_02150</name>
</gene>
<dbReference type="GO" id="GO:0003959">
    <property type="term" value="F:NADPH dehydrogenase activity"/>
    <property type="evidence" value="ECO:0007669"/>
    <property type="project" value="InterPro"/>
</dbReference>
<dbReference type="Pfam" id="PF00724">
    <property type="entry name" value="Oxidored_FMN"/>
    <property type="match status" value="1"/>
</dbReference>
<dbReference type="PANTHER" id="PTHR43303">
    <property type="entry name" value="NADPH DEHYDROGENASE C23G7.10C-RELATED"/>
    <property type="match status" value="1"/>
</dbReference>
<name>A0A7X8C287_9LACT</name>
<protein>
    <submittedName>
        <fullName evidence="7">NADH:flavin oxidoreductase/NADH oxidase</fullName>
    </submittedName>
</protein>
<keyword evidence="4" id="KW-0521">NADP</keyword>
<comment type="caution">
    <text evidence="7">The sequence shown here is derived from an EMBL/GenBank/DDBJ whole genome shotgun (WGS) entry which is preliminary data.</text>
</comment>
<sequence>MSKLLSPAKIGGIDLSNRVIMPPMCMYEAHEQDGKPTPFHFAHYGMRAISKMGLIIQEATAIEPDGRITNQDLGLWNDEQMEAMKKLVDSVHYLGSKMGIQISHAGRKASDAQAPLSPSGIPYGEPYNPPVEMTLEQIQATIDGFVASSIRAEKAGYDMIEIHAAHGYLISQFLSPLANQRNDQYGGSLENRYRILREIIDGIKAQVALPIWVRISADAYDETGQQNTIEDWQQMARWMEEQGVVAIDVSTGGILSKKPNIPVHAGFQTPYATKIKEAVAIDVITVGLIDDPGLAEFILQTNQADAVMIGRAILRNTNWLNDAAVALHDHEFKPYNNSYVRGQKGYLILWQ</sequence>
<evidence type="ECO:0000313" key="8">
    <source>
        <dbReference type="Proteomes" id="UP000541058"/>
    </source>
</evidence>
<dbReference type="InterPro" id="IPR013785">
    <property type="entry name" value="Aldolase_TIM"/>
</dbReference>